<dbReference type="InterPro" id="IPR002110">
    <property type="entry name" value="Ankyrin_rpt"/>
</dbReference>
<dbReference type="PROSITE" id="PS50088">
    <property type="entry name" value="ANK_REPEAT"/>
    <property type="match status" value="4"/>
</dbReference>
<feature type="compositionally biased region" description="Polar residues" evidence="2">
    <location>
        <begin position="482"/>
        <end position="497"/>
    </location>
</feature>
<dbReference type="EMBL" id="NIVC01001287">
    <property type="protein sequence ID" value="PAA69816.1"/>
    <property type="molecule type" value="Genomic_DNA"/>
</dbReference>
<dbReference type="SMART" id="SM00228">
    <property type="entry name" value="PDZ"/>
    <property type="match status" value="1"/>
</dbReference>
<dbReference type="InterPro" id="IPR036034">
    <property type="entry name" value="PDZ_sf"/>
</dbReference>
<dbReference type="SMART" id="SM00248">
    <property type="entry name" value="ANK"/>
    <property type="match status" value="5"/>
</dbReference>
<feature type="repeat" description="ANK" evidence="1">
    <location>
        <begin position="190"/>
        <end position="222"/>
    </location>
</feature>
<dbReference type="SUPFAM" id="SSF48403">
    <property type="entry name" value="Ankyrin repeat"/>
    <property type="match status" value="1"/>
</dbReference>
<dbReference type="PANTHER" id="PTHR24135">
    <property type="entry name" value="SH3 AND MULTIPLE ANKYRIN REPEAT DOMAINS PROTEIN"/>
    <property type="match status" value="1"/>
</dbReference>
<dbReference type="AlphaFoldDB" id="A0A267F7U1"/>
<dbReference type="Pfam" id="PF16511">
    <property type="entry name" value="FERM_f0"/>
    <property type="match status" value="1"/>
</dbReference>
<gene>
    <name evidence="4" type="ORF">BOX15_Mlig033829g2</name>
</gene>
<feature type="compositionally biased region" description="Polar residues" evidence="2">
    <location>
        <begin position="615"/>
        <end position="633"/>
    </location>
</feature>
<dbReference type="GO" id="GO:0030160">
    <property type="term" value="F:synaptic receptor adaptor activity"/>
    <property type="evidence" value="ECO:0007669"/>
    <property type="project" value="TreeGrafter"/>
</dbReference>
<feature type="compositionally biased region" description="Pro residues" evidence="2">
    <location>
        <begin position="736"/>
        <end position="754"/>
    </location>
</feature>
<dbReference type="Pfam" id="PF00595">
    <property type="entry name" value="PDZ"/>
    <property type="match status" value="1"/>
</dbReference>
<reference evidence="4 5" key="1">
    <citation type="submission" date="2017-06" db="EMBL/GenBank/DDBJ databases">
        <title>A platform for efficient transgenesis in Macrostomum lignano, a flatworm model organism for stem cell research.</title>
        <authorList>
            <person name="Berezikov E."/>
        </authorList>
    </citation>
    <scope>NUCLEOTIDE SEQUENCE [LARGE SCALE GENOMIC DNA]</scope>
    <source>
        <strain evidence="4">DV1</strain>
        <tissue evidence="4">Whole organism</tissue>
    </source>
</reference>
<dbReference type="OrthoDB" id="445896at2759"/>
<keyword evidence="5" id="KW-1185">Reference proteome</keyword>
<feature type="region of interest" description="Disordered" evidence="2">
    <location>
        <begin position="479"/>
        <end position="500"/>
    </location>
</feature>
<organism evidence="4 5">
    <name type="scientific">Macrostomum lignano</name>
    <dbReference type="NCBI Taxonomy" id="282301"/>
    <lineage>
        <taxon>Eukaryota</taxon>
        <taxon>Metazoa</taxon>
        <taxon>Spiralia</taxon>
        <taxon>Lophotrochozoa</taxon>
        <taxon>Platyhelminthes</taxon>
        <taxon>Rhabditophora</taxon>
        <taxon>Macrostomorpha</taxon>
        <taxon>Macrostomida</taxon>
        <taxon>Macrostomidae</taxon>
        <taxon>Macrostomum</taxon>
    </lineage>
</organism>
<keyword evidence="1" id="KW-0040">ANK repeat</keyword>
<dbReference type="InterPro" id="IPR001478">
    <property type="entry name" value="PDZ"/>
</dbReference>
<feature type="region of interest" description="Disordered" evidence="2">
    <location>
        <begin position="684"/>
        <end position="764"/>
    </location>
</feature>
<sequence>MAAAESSPTQDSGASAALISLRIRVPETKAEKCLQFASDTTVHAVKLRALDLLGRNLPDKLNYGLYLPGNRGRAGKFLQEERLLNEYPMSGPIGDVELRYKRRIYRNSSLSVSKIKRANSKSNLKHFVQSLQAGDTAAVNMHLSSGLDPNVPCKSNGATALMVATELKRSREMILTLISGGAFLDFRDAKGLTAMHLAAITGNGESIQTLLDLGQSPNCLDSGGLTPLYHSILHSGSTVVAEMLLYDGSCLGIRDDKGLCEIHQACKLGREHHLELLLTYGADINSTSTHGNTPLHVSALANQLECARTLLRRGADRQIKNYQGHNAEDTALLAGNQSLAELIRDFSPSEVTPIEAKPRLNTRRRRTNSNLGGGQSLGYGSRGWGSLASVGAAHYRQQVHQQAGRSQNTLFERDLSMGRLSVSSSMAAGFGATVGSHYSTRSEFVFAGSRKDSLPPEQLARTVVIQRSSGGGFGFTLKGSKTPISASPDSNATSSRQILGPIEPGKPAYLAGMRQDDLVLEINGVDVRALSHADCLQLITGDTLTLKLLTPPTPVRDGHSQSVLSVQSDTEPLRAIDMLDRTLNCYEEIPEDPLPAEQKTQPEPVAVTETENKDTNTSATTSKSDTPEKSTVQPVAKSAMVAAGAAAAVAAASPEAEQQPEVNEAPTAATTGVEAPIEEPVEVLPAPEGFGNDAQQQSSQSKEQSNPTESTSDPPDPEEQESPIDRKISTIAPLPTRVPPPPPTAPPPPPPPKPSLGTPSTAASVAIIRRRSLLAKPAAATPDHDQELRRLVELRRKKIDSGQVEPSQQIEAQLNRKSAGSRMIIVPSGSVAATAAVAAENSNKSIDATKESVATSSTPVSSTTTKISAAAAPASTNGPAAVAGASSSASSSSAATTVSNTSPKPTPAVNNGDSSPIQLRRSVANPQLADVAATDATAAERPASFTGKAEQLRQMILKQQQQQHQQNSRKPTQL</sequence>
<dbReference type="SUPFAM" id="SSF50156">
    <property type="entry name" value="PDZ domain-like"/>
    <property type="match status" value="1"/>
</dbReference>
<feature type="compositionally biased region" description="Low complexity" evidence="2">
    <location>
        <begin position="695"/>
        <end position="713"/>
    </location>
</feature>
<feature type="region of interest" description="Disordered" evidence="2">
    <location>
        <begin position="841"/>
        <end position="974"/>
    </location>
</feature>
<dbReference type="InterPro" id="IPR032425">
    <property type="entry name" value="FERM_f0"/>
</dbReference>
<evidence type="ECO:0000259" key="3">
    <source>
        <dbReference type="PROSITE" id="PS50106"/>
    </source>
</evidence>
<dbReference type="Gene3D" id="3.10.20.90">
    <property type="entry name" value="Phosphatidylinositol 3-kinase Catalytic Subunit, Chain A, domain 1"/>
    <property type="match status" value="1"/>
</dbReference>
<dbReference type="Gene3D" id="1.25.40.20">
    <property type="entry name" value="Ankyrin repeat-containing domain"/>
    <property type="match status" value="2"/>
</dbReference>
<evidence type="ECO:0000256" key="1">
    <source>
        <dbReference type="PROSITE-ProRule" id="PRU00023"/>
    </source>
</evidence>
<feature type="domain" description="PDZ" evidence="3">
    <location>
        <begin position="462"/>
        <end position="554"/>
    </location>
</feature>
<comment type="caution">
    <text evidence="4">The sequence shown here is derived from an EMBL/GenBank/DDBJ whole genome shotgun (WGS) entry which is preliminary data.</text>
</comment>
<feature type="compositionally biased region" description="Polar residues" evidence="2">
    <location>
        <begin position="908"/>
        <end position="917"/>
    </location>
</feature>
<feature type="compositionally biased region" description="Low complexity" evidence="2">
    <location>
        <begin position="852"/>
        <end position="903"/>
    </location>
</feature>
<dbReference type="Gene3D" id="2.30.42.10">
    <property type="match status" value="1"/>
</dbReference>
<dbReference type="GO" id="GO:0035255">
    <property type="term" value="F:ionotropic glutamate receptor binding"/>
    <property type="evidence" value="ECO:0007669"/>
    <property type="project" value="TreeGrafter"/>
</dbReference>
<feature type="region of interest" description="Disordered" evidence="2">
    <location>
        <begin position="590"/>
        <end position="635"/>
    </location>
</feature>
<dbReference type="STRING" id="282301.A0A267F7U1"/>
<evidence type="ECO:0000313" key="5">
    <source>
        <dbReference type="Proteomes" id="UP000215902"/>
    </source>
</evidence>
<dbReference type="InterPro" id="IPR051569">
    <property type="entry name" value="SHANK"/>
</dbReference>
<feature type="compositionally biased region" description="Low complexity" evidence="2">
    <location>
        <begin position="929"/>
        <end position="939"/>
    </location>
</feature>
<dbReference type="Proteomes" id="UP000215902">
    <property type="component" value="Unassembled WGS sequence"/>
</dbReference>
<dbReference type="InterPro" id="IPR036770">
    <property type="entry name" value="Ankyrin_rpt-contain_sf"/>
</dbReference>
<dbReference type="CDD" id="cd17091">
    <property type="entry name" value="FERM_F0_SHANK"/>
    <property type="match status" value="1"/>
</dbReference>
<evidence type="ECO:0000313" key="4">
    <source>
        <dbReference type="EMBL" id="PAA69816.1"/>
    </source>
</evidence>
<dbReference type="Pfam" id="PF12796">
    <property type="entry name" value="Ank_2"/>
    <property type="match status" value="2"/>
</dbReference>
<accession>A0A267F7U1</accession>
<feature type="compositionally biased region" description="Polar residues" evidence="2">
    <location>
        <begin position="804"/>
        <end position="818"/>
    </location>
</feature>
<protein>
    <recommendedName>
        <fullName evidence="3">PDZ domain-containing protein</fullName>
    </recommendedName>
</protein>
<dbReference type="PANTHER" id="PTHR24135:SF28">
    <property type="entry name" value="LD13733P"/>
    <property type="match status" value="1"/>
</dbReference>
<proteinExistence type="predicted"/>
<feature type="repeat" description="ANK" evidence="1">
    <location>
        <begin position="257"/>
        <end position="289"/>
    </location>
</feature>
<evidence type="ECO:0000256" key="2">
    <source>
        <dbReference type="SAM" id="MobiDB-lite"/>
    </source>
</evidence>
<feature type="repeat" description="ANK" evidence="1">
    <location>
        <begin position="290"/>
        <end position="322"/>
    </location>
</feature>
<dbReference type="PROSITE" id="PS50106">
    <property type="entry name" value="PDZ"/>
    <property type="match status" value="1"/>
</dbReference>
<feature type="region of interest" description="Disordered" evidence="2">
    <location>
        <begin position="798"/>
        <end position="818"/>
    </location>
</feature>
<name>A0A267F7U1_9PLAT</name>
<feature type="repeat" description="ANK" evidence="1">
    <location>
        <begin position="156"/>
        <end position="189"/>
    </location>
</feature>
<dbReference type="PROSITE" id="PS50297">
    <property type="entry name" value="ANK_REP_REGION"/>
    <property type="match status" value="3"/>
</dbReference>